<name>A0ABW4Q9C0_9MICC</name>
<dbReference type="PANTHER" id="PTHR43464">
    <property type="entry name" value="METHYLTRANSFERASE"/>
    <property type="match status" value="1"/>
</dbReference>
<dbReference type="GO" id="GO:0008168">
    <property type="term" value="F:methyltransferase activity"/>
    <property type="evidence" value="ECO:0007669"/>
    <property type="project" value="UniProtKB-KW"/>
</dbReference>
<feature type="domain" description="Methyltransferase" evidence="4">
    <location>
        <begin position="35"/>
        <end position="128"/>
    </location>
</feature>
<dbReference type="EC" id="2.1.1.-" evidence="5"/>
<dbReference type="GO" id="GO:0032259">
    <property type="term" value="P:methylation"/>
    <property type="evidence" value="ECO:0007669"/>
    <property type="project" value="UniProtKB-KW"/>
</dbReference>
<evidence type="ECO:0000256" key="1">
    <source>
        <dbReference type="ARBA" id="ARBA00022603"/>
    </source>
</evidence>
<dbReference type="Proteomes" id="UP001597307">
    <property type="component" value="Unassembled WGS sequence"/>
</dbReference>
<reference evidence="6" key="1">
    <citation type="journal article" date="2019" name="Int. J. Syst. Evol. Microbiol.">
        <title>The Global Catalogue of Microorganisms (GCM) 10K type strain sequencing project: providing services to taxonomists for standard genome sequencing and annotation.</title>
        <authorList>
            <consortium name="The Broad Institute Genomics Platform"/>
            <consortium name="The Broad Institute Genome Sequencing Center for Infectious Disease"/>
            <person name="Wu L."/>
            <person name="Ma J."/>
        </authorList>
    </citation>
    <scope>NUCLEOTIDE SEQUENCE [LARGE SCALE GENOMIC DNA]</scope>
    <source>
        <strain evidence="6">JCM 11496</strain>
    </source>
</reference>
<dbReference type="CDD" id="cd02440">
    <property type="entry name" value="AdoMet_MTases"/>
    <property type="match status" value="1"/>
</dbReference>
<evidence type="ECO:0000259" key="4">
    <source>
        <dbReference type="Pfam" id="PF13649"/>
    </source>
</evidence>
<dbReference type="RefSeq" id="WP_343879586.1">
    <property type="nucleotide sequence ID" value="NZ_BAAAIJ010000041.1"/>
</dbReference>
<dbReference type="Gene3D" id="3.40.50.150">
    <property type="entry name" value="Vaccinia Virus protein VP39"/>
    <property type="match status" value="1"/>
</dbReference>
<comment type="caution">
    <text evidence="5">The sequence shown here is derived from an EMBL/GenBank/DDBJ whole genome shotgun (WGS) entry which is preliminary data.</text>
</comment>
<evidence type="ECO:0000313" key="6">
    <source>
        <dbReference type="Proteomes" id="UP001597307"/>
    </source>
</evidence>
<evidence type="ECO:0000256" key="2">
    <source>
        <dbReference type="ARBA" id="ARBA00022679"/>
    </source>
</evidence>
<keyword evidence="2 5" id="KW-0808">Transferase</keyword>
<accession>A0ABW4Q9C0</accession>
<organism evidence="5 6">
    <name type="scientific">Arthrobacter flavus</name>
    <dbReference type="NCBI Taxonomy" id="95172"/>
    <lineage>
        <taxon>Bacteria</taxon>
        <taxon>Bacillati</taxon>
        <taxon>Actinomycetota</taxon>
        <taxon>Actinomycetes</taxon>
        <taxon>Micrococcales</taxon>
        <taxon>Micrococcaceae</taxon>
        <taxon>Arthrobacter</taxon>
    </lineage>
</organism>
<sequence length="179" mass="19228">MTDSHASDLYDAVNTWGIDDEFFLKFATAVPAARVLDLGCGTGRVTLAVALAGGKVTGVDPNGTRLEAARAKPEAGRVEWIEGDSTAIPPDHEFDAAIMSANVPQEILDDAELARSFADIAGHLVPGGRLAFNSRDPKARGWEAWTKECSHKLVQLPEGESQHWYQTGWAPVSSPASMR</sequence>
<dbReference type="InterPro" id="IPR029063">
    <property type="entry name" value="SAM-dependent_MTases_sf"/>
</dbReference>
<dbReference type="PANTHER" id="PTHR43464:SF19">
    <property type="entry name" value="UBIQUINONE BIOSYNTHESIS O-METHYLTRANSFERASE, MITOCHONDRIAL"/>
    <property type="match status" value="1"/>
</dbReference>
<keyword evidence="6" id="KW-1185">Reference proteome</keyword>
<keyword evidence="1 5" id="KW-0489">Methyltransferase</keyword>
<gene>
    <name evidence="5" type="ORF">ACFSFX_11925</name>
</gene>
<dbReference type="Pfam" id="PF13649">
    <property type="entry name" value="Methyltransf_25"/>
    <property type="match status" value="1"/>
</dbReference>
<evidence type="ECO:0000313" key="5">
    <source>
        <dbReference type="EMBL" id="MFD1847301.1"/>
    </source>
</evidence>
<protein>
    <submittedName>
        <fullName evidence="5">Class I SAM-dependent methyltransferase</fullName>
        <ecNumber evidence="5">2.1.1.-</ecNumber>
    </submittedName>
</protein>
<proteinExistence type="predicted"/>
<dbReference type="SUPFAM" id="SSF53335">
    <property type="entry name" value="S-adenosyl-L-methionine-dependent methyltransferases"/>
    <property type="match status" value="1"/>
</dbReference>
<keyword evidence="3" id="KW-0949">S-adenosyl-L-methionine</keyword>
<dbReference type="InterPro" id="IPR041698">
    <property type="entry name" value="Methyltransf_25"/>
</dbReference>
<dbReference type="EMBL" id="JBHUGA010000050">
    <property type="protein sequence ID" value="MFD1847301.1"/>
    <property type="molecule type" value="Genomic_DNA"/>
</dbReference>
<evidence type="ECO:0000256" key="3">
    <source>
        <dbReference type="ARBA" id="ARBA00022691"/>
    </source>
</evidence>